<dbReference type="InterPro" id="IPR036047">
    <property type="entry name" value="F-box-like_dom_sf"/>
</dbReference>
<protein>
    <recommendedName>
        <fullName evidence="1">DUF7600 domain-containing protein</fullName>
    </recommendedName>
</protein>
<keyword evidence="3" id="KW-1185">Reference proteome</keyword>
<dbReference type="InterPro" id="IPR056021">
    <property type="entry name" value="DUF7600"/>
</dbReference>
<dbReference type="SUPFAM" id="SSF81383">
    <property type="entry name" value="F-box domain"/>
    <property type="match status" value="1"/>
</dbReference>
<organism evidence="2 3">
    <name type="scientific">Penicillium expansum</name>
    <name type="common">Blue mold rot fungus</name>
    <dbReference type="NCBI Taxonomy" id="27334"/>
    <lineage>
        <taxon>Eukaryota</taxon>
        <taxon>Fungi</taxon>
        <taxon>Dikarya</taxon>
        <taxon>Ascomycota</taxon>
        <taxon>Pezizomycotina</taxon>
        <taxon>Eurotiomycetes</taxon>
        <taxon>Eurotiomycetidae</taxon>
        <taxon>Eurotiales</taxon>
        <taxon>Aspergillaceae</taxon>
        <taxon>Penicillium</taxon>
    </lineage>
</organism>
<proteinExistence type="predicted"/>
<evidence type="ECO:0000259" key="1">
    <source>
        <dbReference type="Pfam" id="PF24539"/>
    </source>
</evidence>
<accession>A0A0A2JHG6</accession>
<dbReference type="AlphaFoldDB" id="A0A0A2JHG6"/>
<sequence length="497" mass="56690">MDRDPSDSESSNYTETSYNPEYYNHPDSSIYCISCEWAISTEYPWMKRYRAYTTLIVHLTPGGTQLSDVCIAEYDWHEEEYNTSPKNRNIETFGPWYFMADSKPAKAFMIHECCWLLLIKHFANEEVNLDRLFEVCRNIPASAKAIPYSKLLIPTGILIFNKTYLIAPGKENLIEINEGPWYPLQRPVIKGIGDASKELSKTKGFKKGFSNKTTFRTDCFGLLAMEIRLEIAGYLSTVDFLSLRFASRTMAVLFELQSFWKTRFRVNGDRGFLACLADTPQNRKSKSWRSIYRCTAKIEQQYLYLWALRRQWRNNRWLADRYSMVKGLDDQPGLQNCLLLGEVPWNGVSVEIRCDRNCRQGNDWSKCKNCWEEHVPVLQAVALENVTSLAVSILPEGTKTYITGFDLISADFGTPNTTLGYRLPGSQVTVDLRGQQLQGFTVIAGEGGIYAIRPIFKTNIIGSWIGQPDGVCNSTQLVLEGGIKAISGKFDVSHFRH</sequence>
<name>A0A0A2JHG6_PENEN</name>
<dbReference type="RefSeq" id="XP_016596694.1">
    <property type="nucleotide sequence ID" value="XM_016741200.1"/>
</dbReference>
<dbReference type="VEuPathDB" id="FungiDB:PEXP_109720"/>
<dbReference type="HOGENOM" id="CLU_649077_0_0_1"/>
<evidence type="ECO:0000313" key="3">
    <source>
        <dbReference type="Proteomes" id="UP000030143"/>
    </source>
</evidence>
<reference evidence="2 3" key="1">
    <citation type="journal article" date="2015" name="Mol. Plant Microbe Interact.">
        <title>Genome, transcriptome, and functional analyses of Penicillium expansum provide new insights into secondary metabolism and pathogenicity.</title>
        <authorList>
            <person name="Ballester A.R."/>
            <person name="Marcet-Houben M."/>
            <person name="Levin E."/>
            <person name="Sela N."/>
            <person name="Selma-Lazaro C."/>
            <person name="Carmona L."/>
            <person name="Wisniewski M."/>
            <person name="Droby S."/>
            <person name="Gonzalez-Candelas L."/>
            <person name="Gabaldon T."/>
        </authorList>
    </citation>
    <scope>NUCLEOTIDE SEQUENCE [LARGE SCALE GENOMIC DNA]</scope>
    <source>
        <strain evidence="2 3">MD-8</strain>
    </source>
</reference>
<dbReference type="Gene3D" id="1.20.1280.50">
    <property type="match status" value="1"/>
</dbReference>
<dbReference type="EMBL" id="JQFZ01000230">
    <property type="protein sequence ID" value="KGO54221.1"/>
    <property type="molecule type" value="Genomic_DNA"/>
</dbReference>
<feature type="domain" description="DUF7600" evidence="1">
    <location>
        <begin position="362"/>
        <end position="491"/>
    </location>
</feature>
<evidence type="ECO:0000313" key="2">
    <source>
        <dbReference type="EMBL" id="KGO54221.1"/>
    </source>
</evidence>
<gene>
    <name evidence="2" type="ORF">PEX2_039250</name>
</gene>
<dbReference type="STRING" id="27334.A0A0A2JHG6"/>
<dbReference type="PhylomeDB" id="A0A0A2JHG6"/>
<comment type="caution">
    <text evidence="2">The sequence shown here is derived from an EMBL/GenBank/DDBJ whole genome shotgun (WGS) entry which is preliminary data.</text>
</comment>
<dbReference type="GeneID" id="27676619"/>
<dbReference type="Proteomes" id="UP000030143">
    <property type="component" value="Unassembled WGS sequence"/>
</dbReference>
<dbReference type="OrthoDB" id="5273847at2759"/>
<dbReference type="Pfam" id="PF24539">
    <property type="entry name" value="DUF7600"/>
    <property type="match status" value="1"/>
</dbReference>